<proteinExistence type="predicted"/>
<dbReference type="Proteomes" id="UP001595685">
    <property type="component" value="Unassembled WGS sequence"/>
</dbReference>
<dbReference type="EMBL" id="JBHRWW010000005">
    <property type="protein sequence ID" value="MFC3688586.1"/>
    <property type="molecule type" value="Genomic_DNA"/>
</dbReference>
<keyword evidence="2" id="KW-1185">Reference proteome</keyword>
<organism evidence="1 2">
    <name type="scientific">Aquipuribacter hungaricus</name>
    <dbReference type="NCBI Taxonomy" id="545624"/>
    <lineage>
        <taxon>Bacteria</taxon>
        <taxon>Bacillati</taxon>
        <taxon>Actinomycetota</taxon>
        <taxon>Actinomycetes</taxon>
        <taxon>Micrococcales</taxon>
        <taxon>Intrasporangiaceae</taxon>
        <taxon>Aquipuribacter</taxon>
    </lineage>
</organism>
<name>A0ABV7WFG6_9MICO</name>
<evidence type="ECO:0000313" key="2">
    <source>
        <dbReference type="Proteomes" id="UP001595685"/>
    </source>
</evidence>
<gene>
    <name evidence="1" type="ORF">ACFOLH_09565</name>
</gene>
<dbReference type="RefSeq" id="WP_340288885.1">
    <property type="nucleotide sequence ID" value="NZ_JBBEOI010000004.1"/>
</dbReference>
<evidence type="ECO:0000313" key="1">
    <source>
        <dbReference type="EMBL" id="MFC3688586.1"/>
    </source>
</evidence>
<protein>
    <submittedName>
        <fullName evidence="1">Uncharacterized protein</fullName>
    </submittedName>
</protein>
<accession>A0ABV7WFG6</accession>
<sequence>MMLRPERPVPFAPPARRFRLPDAHLIHAGTAGEVPARYAIPGAGVTLHVHAVDITPDLKAVEAQVEGMATHLLPRHNIEPARSA</sequence>
<comment type="caution">
    <text evidence="1">The sequence shown here is derived from an EMBL/GenBank/DDBJ whole genome shotgun (WGS) entry which is preliminary data.</text>
</comment>
<reference evidence="2" key="1">
    <citation type="journal article" date="2019" name="Int. J. Syst. Evol. Microbiol.">
        <title>The Global Catalogue of Microorganisms (GCM) 10K type strain sequencing project: providing services to taxonomists for standard genome sequencing and annotation.</title>
        <authorList>
            <consortium name="The Broad Institute Genomics Platform"/>
            <consortium name="The Broad Institute Genome Sequencing Center for Infectious Disease"/>
            <person name="Wu L."/>
            <person name="Ma J."/>
        </authorList>
    </citation>
    <scope>NUCLEOTIDE SEQUENCE [LARGE SCALE GENOMIC DNA]</scope>
    <source>
        <strain evidence="2">NCAIM B.02333</strain>
    </source>
</reference>